<organism evidence="1 2">
    <name type="scientific">Gangjinia marincola</name>
    <dbReference type="NCBI Taxonomy" id="578463"/>
    <lineage>
        <taxon>Bacteria</taxon>
        <taxon>Pseudomonadati</taxon>
        <taxon>Bacteroidota</taxon>
        <taxon>Flavobacteriia</taxon>
        <taxon>Flavobacteriales</taxon>
        <taxon>Flavobacteriaceae</taxon>
        <taxon>Gangjinia</taxon>
    </lineage>
</organism>
<proteinExistence type="predicted"/>
<comment type="caution">
    <text evidence="1">The sequence shown here is derived from an EMBL/GenBank/DDBJ whole genome shotgun (WGS) entry which is preliminary data.</text>
</comment>
<keyword evidence="2" id="KW-1185">Reference proteome</keyword>
<accession>A0ABN1MK18</accession>
<dbReference type="EMBL" id="BAAAFG010000016">
    <property type="protein sequence ID" value="GAA0873533.1"/>
    <property type="molecule type" value="Genomic_DNA"/>
</dbReference>
<gene>
    <name evidence="1" type="ORF">GCM10009117_26800</name>
</gene>
<evidence type="ECO:0000313" key="1">
    <source>
        <dbReference type="EMBL" id="GAA0873533.1"/>
    </source>
</evidence>
<reference evidence="1 2" key="1">
    <citation type="journal article" date="2019" name="Int. J. Syst. Evol. Microbiol.">
        <title>The Global Catalogue of Microorganisms (GCM) 10K type strain sequencing project: providing services to taxonomists for standard genome sequencing and annotation.</title>
        <authorList>
            <consortium name="The Broad Institute Genomics Platform"/>
            <consortium name="The Broad Institute Genome Sequencing Center for Infectious Disease"/>
            <person name="Wu L."/>
            <person name="Ma J."/>
        </authorList>
    </citation>
    <scope>NUCLEOTIDE SEQUENCE [LARGE SCALE GENOMIC DNA]</scope>
    <source>
        <strain evidence="1 2">JCM 16082</strain>
    </source>
</reference>
<evidence type="ECO:0000313" key="2">
    <source>
        <dbReference type="Proteomes" id="UP001500507"/>
    </source>
</evidence>
<dbReference type="Proteomes" id="UP001500507">
    <property type="component" value="Unassembled WGS sequence"/>
</dbReference>
<sequence>MDYDKINGSPFLNNKFLPGKIINKNTLDIQNVYLRYNVYNNFFEVKESDSGDETFSLMKNKFIIPSINQQEFYLTKSIENDENIYVSLVSRLNDNKIILKAYTCEYKEGVIPKSSYDKGRPAKFISNEVYYIAASEDFKLYKEFDLSKRDLLDIFDDKRDALKKFIKQKDLKFKNENDLIILINYYKSI</sequence>
<protein>
    <submittedName>
        <fullName evidence="1">Uncharacterized protein</fullName>
    </submittedName>
</protein>
<name>A0ABN1MK18_9FLAO</name>